<dbReference type="SUPFAM" id="SSF81296">
    <property type="entry name" value="E set domains"/>
    <property type="match status" value="1"/>
</dbReference>
<dbReference type="InterPro" id="IPR014756">
    <property type="entry name" value="Ig_E-set"/>
</dbReference>
<organism evidence="3 4">
    <name type="scientific">Kitasatospora paracochleata</name>
    <dbReference type="NCBI Taxonomy" id="58354"/>
    <lineage>
        <taxon>Bacteria</taxon>
        <taxon>Bacillati</taxon>
        <taxon>Actinomycetota</taxon>
        <taxon>Actinomycetes</taxon>
        <taxon>Kitasatosporales</taxon>
        <taxon>Streptomycetaceae</taxon>
        <taxon>Kitasatospora</taxon>
    </lineage>
</organism>
<dbReference type="Pfam" id="PF03067">
    <property type="entry name" value="LPMO_10"/>
    <property type="match status" value="1"/>
</dbReference>
<evidence type="ECO:0000313" key="4">
    <source>
        <dbReference type="Proteomes" id="UP001206483"/>
    </source>
</evidence>
<dbReference type="EMBL" id="JAMZDX010000009">
    <property type="protein sequence ID" value="MCP2314517.1"/>
    <property type="molecule type" value="Genomic_DNA"/>
</dbReference>
<feature type="domain" description="Chitin-binding type-4" evidence="2">
    <location>
        <begin position="166"/>
        <end position="371"/>
    </location>
</feature>
<dbReference type="InterPro" id="IPR004302">
    <property type="entry name" value="Cellulose/chitin-bd_N"/>
</dbReference>
<dbReference type="Proteomes" id="UP001206483">
    <property type="component" value="Unassembled WGS sequence"/>
</dbReference>
<reference evidence="3 4" key="1">
    <citation type="submission" date="2022-06" db="EMBL/GenBank/DDBJ databases">
        <title>Sequencing the genomes of 1000 actinobacteria strains.</title>
        <authorList>
            <person name="Klenk H.-P."/>
        </authorList>
    </citation>
    <scope>NUCLEOTIDE SEQUENCE [LARGE SCALE GENOMIC DNA]</scope>
    <source>
        <strain evidence="3 4">DSM 41656</strain>
    </source>
</reference>
<comment type="caution">
    <text evidence="3">The sequence shown here is derived from an EMBL/GenBank/DDBJ whole genome shotgun (WGS) entry which is preliminary data.</text>
</comment>
<protein>
    <submittedName>
        <fullName evidence="3">Carbohydrate-binding protein with CBM5 and CBM33 domain</fullName>
    </submittedName>
</protein>
<gene>
    <name evidence="3" type="ORF">FHR36_007718</name>
</gene>
<dbReference type="Gene3D" id="2.70.50.50">
    <property type="entry name" value="chitin-binding protein cbp21"/>
    <property type="match status" value="1"/>
</dbReference>
<sequence>MSPTPRPAGATLPPTALKASPTYRQDGAERILGISLEWTVGRNNGSGLPGDWTEGKNGDYPRQYEVEVNGGEFVQTVVIGFNSLPSWGTYWNLARTHWLSLGPAATGRHSVRIRAELDGGWSEWTEPAEADLAGAEAYRNPYSESGSPARTADDSPAGSADGAPRHGTVYHPLSRTYRALVRKEQDPVCQAAYQQVDNPGDWAAVVPAVTADNKAWNGQYLEYRKYFAADEPVVPSAGRKEFRGLALRPGDVAGADWPVDRLDTAGGELTLTYGYTQPHTGWTWTHQWFVTRDGWRPEDGISWDTLDPVPFLVDLYGGDDVPAPEQPLNRIETRTLRTVPRKSGRHALVNIWGGHGGHGGWGEYFVSVCDVRFG</sequence>
<proteinExistence type="predicted"/>
<evidence type="ECO:0000256" key="1">
    <source>
        <dbReference type="SAM" id="MobiDB-lite"/>
    </source>
</evidence>
<keyword evidence="4" id="KW-1185">Reference proteome</keyword>
<evidence type="ECO:0000259" key="2">
    <source>
        <dbReference type="Pfam" id="PF03067"/>
    </source>
</evidence>
<feature type="region of interest" description="Disordered" evidence="1">
    <location>
        <begin position="1"/>
        <end position="20"/>
    </location>
</feature>
<evidence type="ECO:0000313" key="3">
    <source>
        <dbReference type="EMBL" id="MCP2314517.1"/>
    </source>
</evidence>
<feature type="region of interest" description="Disordered" evidence="1">
    <location>
        <begin position="139"/>
        <end position="169"/>
    </location>
</feature>
<dbReference type="RefSeq" id="WP_253804883.1">
    <property type="nucleotide sequence ID" value="NZ_BAAAUB010000012.1"/>
</dbReference>
<accession>A0ABT1JAN6</accession>
<name>A0ABT1JAN6_9ACTN</name>